<dbReference type="Pfam" id="PF01177">
    <property type="entry name" value="Asp_Glu_race"/>
    <property type="match status" value="1"/>
</dbReference>
<organism evidence="3 4">
    <name type="scientific">Kibdelosporangium banguiense</name>
    <dbReference type="NCBI Taxonomy" id="1365924"/>
    <lineage>
        <taxon>Bacteria</taxon>
        <taxon>Bacillati</taxon>
        <taxon>Actinomycetota</taxon>
        <taxon>Actinomycetes</taxon>
        <taxon>Pseudonocardiales</taxon>
        <taxon>Pseudonocardiaceae</taxon>
        <taxon>Kibdelosporangium</taxon>
    </lineage>
</organism>
<gene>
    <name evidence="3" type="ORF">JOF56_008933</name>
</gene>
<protein>
    <submittedName>
        <fullName evidence="3">Aspartate racemase</fullName>
        <ecNumber evidence="3">5.1.1.13</ecNumber>
    </submittedName>
</protein>
<dbReference type="SUPFAM" id="SSF53681">
    <property type="entry name" value="Aspartate/glutamate racemase"/>
    <property type="match status" value="2"/>
</dbReference>
<comment type="similarity">
    <text evidence="1">Belongs to the aspartate/glutamate racemases family.</text>
</comment>
<evidence type="ECO:0000313" key="4">
    <source>
        <dbReference type="Proteomes" id="UP001519332"/>
    </source>
</evidence>
<name>A0ABS4TVW4_9PSEU</name>
<keyword evidence="4" id="KW-1185">Reference proteome</keyword>
<keyword evidence="2 3" id="KW-0413">Isomerase</keyword>
<dbReference type="Proteomes" id="UP001519332">
    <property type="component" value="Unassembled WGS sequence"/>
</dbReference>
<evidence type="ECO:0000256" key="1">
    <source>
        <dbReference type="ARBA" id="ARBA00007847"/>
    </source>
</evidence>
<dbReference type="EMBL" id="JAGINW010000001">
    <property type="protein sequence ID" value="MBP2328548.1"/>
    <property type="molecule type" value="Genomic_DNA"/>
</dbReference>
<proteinExistence type="inferred from homology"/>
<accession>A0ABS4TVW4</accession>
<dbReference type="GO" id="GO:0047689">
    <property type="term" value="F:aspartate racemase activity"/>
    <property type="evidence" value="ECO:0007669"/>
    <property type="project" value="UniProtKB-EC"/>
</dbReference>
<dbReference type="InterPro" id="IPR001920">
    <property type="entry name" value="Asp/Glu_race"/>
</dbReference>
<dbReference type="RefSeq" id="WP_209645524.1">
    <property type="nucleotide sequence ID" value="NZ_JAGINW010000001.1"/>
</dbReference>
<reference evidence="3 4" key="1">
    <citation type="submission" date="2021-03" db="EMBL/GenBank/DDBJ databases">
        <title>Sequencing the genomes of 1000 actinobacteria strains.</title>
        <authorList>
            <person name="Klenk H.-P."/>
        </authorList>
    </citation>
    <scope>NUCLEOTIDE SEQUENCE [LARGE SCALE GENOMIC DNA]</scope>
    <source>
        <strain evidence="3 4">DSM 46670</strain>
    </source>
</reference>
<comment type="caution">
    <text evidence="3">The sequence shown here is derived from an EMBL/GenBank/DDBJ whole genome shotgun (WGS) entry which is preliminary data.</text>
</comment>
<sequence>MNGFGAAQHYLDNGRTAKRDGPTLGVLGGLGPAAGVEFMRLFTDGWPATRDQDHPRVILLSEPAIPDRTAALRGTGPDPTPYLSESLAQLAVWGADLLAVVCNTAFAFIDESVAAIPVPVVHTVAAALDAAQVRAPTGAWLLATDGCLISGGYQRHADKRGYPLREPDPGTARRVHECIEMAKAGCLGDATRLFDEVLDGLPDAWPPLLACTELSLIRPLSRHRRPAVDSTQALAAECVRRLQLCGPGEVIGGPVKGMRPRRATVK</sequence>
<dbReference type="PANTHER" id="PTHR21198:SF7">
    <property type="entry name" value="ASPARTATE-GLUTAMATE RACEMASE FAMILY"/>
    <property type="match status" value="1"/>
</dbReference>
<dbReference type="Gene3D" id="3.40.50.1860">
    <property type="match status" value="2"/>
</dbReference>
<dbReference type="NCBIfam" id="TIGR00035">
    <property type="entry name" value="asp_race"/>
    <property type="match status" value="1"/>
</dbReference>
<dbReference type="EC" id="5.1.1.13" evidence="3"/>
<dbReference type="InterPro" id="IPR015942">
    <property type="entry name" value="Asp/Glu/hydantoin_racemase"/>
</dbReference>
<dbReference type="InterPro" id="IPR004380">
    <property type="entry name" value="Asp_race"/>
</dbReference>
<evidence type="ECO:0000313" key="3">
    <source>
        <dbReference type="EMBL" id="MBP2328548.1"/>
    </source>
</evidence>
<dbReference type="PANTHER" id="PTHR21198">
    <property type="entry name" value="GLUTAMATE RACEMASE"/>
    <property type="match status" value="1"/>
</dbReference>
<evidence type="ECO:0000256" key="2">
    <source>
        <dbReference type="ARBA" id="ARBA00023235"/>
    </source>
</evidence>